<proteinExistence type="predicted"/>
<protein>
    <submittedName>
        <fullName evidence="1">Uncharacterized protein</fullName>
    </submittedName>
</protein>
<sequence length="208" mass="23708">MEGLSHSYSEYVDLLKKRFEHLSQNMLTLQKHNQDKQNAKITNKLEKSPIYSVGQLVYLYKSTSSSLTANSCKIVAEWVGPLVIHEILDHTHYLLQTLQGDVLQDVFNFNRLKPCFVRASNESKPITSVDKLKAACNENVHVRVGKNFPSVQFQDEMRNVLPQVTCKDIFTIYHVEPIGASMCQENVKPNHNLAATVPLSKHQVKLQF</sequence>
<evidence type="ECO:0000313" key="1">
    <source>
        <dbReference type="EMBL" id="KAJ8019259.1"/>
    </source>
</evidence>
<dbReference type="EMBL" id="JAIZAY010000046">
    <property type="protein sequence ID" value="KAJ8019259.1"/>
    <property type="molecule type" value="Genomic_DNA"/>
</dbReference>
<comment type="caution">
    <text evidence="1">The sequence shown here is derived from an EMBL/GenBank/DDBJ whole genome shotgun (WGS) entry which is preliminary data.</text>
</comment>
<name>A0A9Q0YF19_HOLLE</name>
<dbReference type="OrthoDB" id="10425667at2759"/>
<reference evidence="1" key="1">
    <citation type="submission" date="2021-10" db="EMBL/GenBank/DDBJ databases">
        <title>Tropical sea cucumber genome reveals ecological adaptation and Cuvierian tubules defense mechanism.</title>
        <authorList>
            <person name="Chen T."/>
        </authorList>
    </citation>
    <scope>NUCLEOTIDE SEQUENCE</scope>
    <source>
        <strain evidence="1">Nanhai2018</strain>
        <tissue evidence="1">Muscle</tissue>
    </source>
</reference>
<dbReference type="AlphaFoldDB" id="A0A9Q0YF19"/>
<organism evidence="1 2">
    <name type="scientific">Holothuria leucospilota</name>
    <name type="common">Black long sea cucumber</name>
    <name type="synonym">Mertensiothuria leucospilota</name>
    <dbReference type="NCBI Taxonomy" id="206669"/>
    <lineage>
        <taxon>Eukaryota</taxon>
        <taxon>Metazoa</taxon>
        <taxon>Echinodermata</taxon>
        <taxon>Eleutherozoa</taxon>
        <taxon>Echinozoa</taxon>
        <taxon>Holothuroidea</taxon>
        <taxon>Aspidochirotacea</taxon>
        <taxon>Aspidochirotida</taxon>
        <taxon>Holothuriidae</taxon>
        <taxon>Holothuria</taxon>
    </lineage>
</organism>
<dbReference type="Proteomes" id="UP001152320">
    <property type="component" value="Unassembled WGS sequence"/>
</dbReference>
<gene>
    <name evidence="1" type="ORF">HOLleu_42250</name>
</gene>
<accession>A0A9Q0YF19</accession>
<keyword evidence="2" id="KW-1185">Reference proteome</keyword>
<evidence type="ECO:0000313" key="2">
    <source>
        <dbReference type="Proteomes" id="UP001152320"/>
    </source>
</evidence>